<evidence type="ECO:0000256" key="1">
    <source>
        <dbReference type="ARBA" id="ARBA00022737"/>
    </source>
</evidence>
<dbReference type="GO" id="GO:0005886">
    <property type="term" value="C:plasma membrane"/>
    <property type="evidence" value="ECO:0007669"/>
    <property type="project" value="TreeGrafter"/>
</dbReference>
<dbReference type="Pfam" id="PF12796">
    <property type="entry name" value="Ank_2"/>
    <property type="match status" value="2"/>
</dbReference>
<dbReference type="SUPFAM" id="SSF48403">
    <property type="entry name" value="Ankyrin repeat"/>
    <property type="match status" value="1"/>
</dbReference>
<dbReference type="PROSITE" id="PS50088">
    <property type="entry name" value="ANK_REPEAT"/>
    <property type="match status" value="1"/>
</dbReference>
<organism evidence="4 5">
    <name type="scientific">Citrus x changshan-huyou</name>
    <dbReference type="NCBI Taxonomy" id="2935761"/>
    <lineage>
        <taxon>Eukaryota</taxon>
        <taxon>Viridiplantae</taxon>
        <taxon>Streptophyta</taxon>
        <taxon>Embryophyta</taxon>
        <taxon>Tracheophyta</taxon>
        <taxon>Spermatophyta</taxon>
        <taxon>Magnoliopsida</taxon>
        <taxon>eudicotyledons</taxon>
        <taxon>Gunneridae</taxon>
        <taxon>Pentapetalae</taxon>
        <taxon>rosids</taxon>
        <taxon>malvids</taxon>
        <taxon>Sapindales</taxon>
        <taxon>Rutaceae</taxon>
        <taxon>Aurantioideae</taxon>
        <taxon>Citrus</taxon>
    </lineage>
</organism>
<comment type="caution">
    <text evidence="4">The sequence shown here is derived from an EMBL/GenBank/DDBJ whole genome shotgun (WGS) entry which is preliminary data.</text>
</comment>
<evidence type="ECO:0000313" key="4">
    <source>
        <dbReference type="EMBL" id="KAK9200110.1"/>
    </source>
</evidence>
<protein>
    <submittedName>
        <fullName evidence="4">Uncharacterized protein</fullName>
    </submittedName>
</protein>
<evidence type="ECO:0000256" key="2">
    <source>
        <dbReference type="ARBA" id="ARBA00023043"/>
    </source>
</evidence>
<feature type="repeat" description="ANK" evidence="3">
    <location>
        <begin position="84"/>
        <end position="106"/>
    </location>
</feature>
<sequence>MDSLYKAAVEGHIDQFRAHATTLDQILTPKENTILHIHITARPPTKLNSFWKIGLNRKSAENEGNFVRKILDMCPDLLWKANTKGETLLHIAARHGHADIAKDLIDECKRPYQNDPEKCVEAARMMLLAVTNESKDTALHEAVRHNQVDVVKLLTKEDPRVPYDANKAGETPLYLAAERGYKDVMKDILSTCKSPADHGPMGRTALHAAIPSTLSLNPPIRINDKNVTGLQKTLTSKPDQRGWLPLHLAAHLGCYKVLKELLNADKSAAYKVNNEGNTALHLAAGRGKVYSMLELIQSCPSCCEITDNEGWNVFHFAVHSESRKAVQFLLNNHSLGNLVNEKNHQGKTPLLEHAASDSYMRSFICHPKVDKLAFDNENHNAIDTILLDMFYFSPNQLSFVWCLLRQNGFRGRRHIEDGGGEIMDNEGRTLNLEKRGKADRMRHHGFRRRHSDVNGVVINGEGLMWKP</sequence>
<dbReference type="EMBL" id="JBCGBO010000005">
    <property type="protein sequence ID" value="KAK9200110.1"/>
    <property type="molecule type" value="Genomic_DNA"/>
</dbReference>
<dbReference type="Proteomes" id="UP001428341">
    <property type="component" value="Unassembled WGS sequence"/>
</dbReference>
<evidence type="ECO:0000256" key="3">
    <source>
        <dbReference type="PROSITE-ProRule" id="PRU00023"/>
    </source>
</evidence>
<keyword evidence="2 3" id="KW-0040">ANK repeat</keyword>
<name>A0AAP0MC88_9ROSI</name>
<dbReference type="SMART" id="SM00248">
    <property type="entry name" value="ANK"/>
    <property type="match status" value="6"/>
</dbReference>
<dbReference type="PANTHER" id="PTHR24186">
    <property type="entry name" value="PROTEIN PHOSPHATASE 1 REGULATORY SUBUNIT"/>
    <property type="match status" value="1"/>
</dbReference>
<dbReference type="Gene3D" id="1.25.40.20">
    <property type="entry name" value="Ankyrin repeat-containing domain"/>
    <property type="match status" value="2"/>
</dbReference>
<evidence type="ECO:0000313" key="5">
    <source>
        <dbReference type="Proteomes" id="UP001428341"/>
    </source>
</evidence>
<dbReference type="AlphaFoldDB" id="A0AAP0MC88"/>
<gene>
    <name evidence="4" type="ORF">WN944_015305</name>
</gene>
<accession>A0AAP0MC88</accession>
<dbReference type="PROSITE" id="PS50297">
    <property type="entry name" value="ANK_REP_REGION"/>
    <property type="match status" value="1"/>
</dbReference>
<dbReference type="PANTHER" id="PTHR24186:SF36">
    <property type="entry name" value="SERINE_THREONINE-PROTEIN PHOSPHATASE 6 REGULATORY ANKYRIN REPEAT SUBUNIT A-LIKE"/>
    <property type="match status" value="1"/>
</dbReference>
<dbReference type="InterPro" id="IPR036770">
    <property type="entry name" value="Ankyrin_rpt-contain_sf"/>
</dbReference>
<keyword evidence="5" id="KW-1185">Reference proteome</keyword>
<dbReference type="InterPro" id="IPR002110">
    <property type="entry name" value="Ankyrin_rpt"/>
</dbReference>
<reference evidence="4 5" key="1">
    <citation type="submission" date="2024-05" db="EMBL/GenBank/DDBJ databases">
        <title>Haplotype-resolved chromosome-level genome assembly of Huyou (Citrus changshanensis).</title>
        <authorList>
            <person name="Miao C."/>
            <person name="Chen W."/>
            <person name="Wu Y."/>
            <person name="Wang L."/>
            <person name="Zhao S."/>
            <person name="Grierson D."/>
            <person name="Xu C."/>
            <person name="Chen K."/>
        </authorList>
    </citation>
    <scope>NUCLEOTIDE SEQUENCE [LARGE SCALE GENOMIC DNA]</scope>
    <source>
        <strain evidence="4">01-14</strain>
        <tissue evidence="4">Leaf</tissue>
    </source>
</reference>
<keyword evidence="1" id="KW-0677">Repeat</keyword>
<proteinExistence type="predicted"/>